<reference evidence="2 3" key="1">
    <citation type="submission" date="2017-11" db="EMBL/GenBank/DDBJ databases">
        <title>Animal gut microbial communities from fecal samples from Wisconsin, USA.</title>
        <authorList>
            <person name="Neumann A."/>
        </authorList>
    </citation>
    <scope>NUCLEOTIDE SEQUENCE [LARGE SCALE GENOMIC DNA]</scope>
    <source>
        <strain evidence="2 3">UWS3</strain>
    </source>
</reference>
<dbReference type="PANTHER" id="PTHR35024">
    <property type="entry name" value="HYPOTHETICAL CYTOSOLIC PROTEIN"/>
    <property type="match status" value="1"/>
</dbReference>
<dbReference type="InterPro" id="IPR007607">
    <property type="entry name" value="BacA/B"/>
</dbReference>
<dbReference type="OrthoDB" id="9802488at2"/>
<proteinExistence type="inferred from homology"/>
<keyword evidence="3" id="KW-1185">Reference proteome</keyword>
<name>A0A2M9A6K4_9BACT</name>
<evidence type="ECO:0000256" key="1">
    <source>
        <dbReference type="ARBA" id="ARBA00044755"/>
    </source>
</evidence>
<dbReference type="PANTHER" id="PTHR35024:SF4">
    <property type="entry name" value="POLYMER-FORMING CYTOSKELETAL PROTEIN"/>
    <property type="match status" value="1"/>
</dbReference>
<evidence type="ECO:0000313" key="3">
    <source>
        <dbReference type="Proteomes" id="UP000231134"/>
    </source>
</evidence>
<evidence type="ECO:0000313" key="2">
    <source>
        <dbReference type="EMBL" id="PJJ41329.1"/>
    </source>
</evidence>
<dbReference type="Pfam" id="PF04519">
    <property type="entry name" value="Bactofilin"/>
    <property type="match status" value="1"/>
</dbReference>
<protein>
    <submittedName>
        <fullName evidence="2">Putative nanocompartment encapsulated protein</fullName>
    </submittedName>
</protein>
<accession>A0A2M9A6K4</accession>
<comment type="caution">
    <text evidence="2">The sequence shown here is derived from an EMBL/GenBank/DDBJ whole genome shotgun (WGS) entry which is preliminary data.</text>
</comment>
<gene>
    <name evidence="2" type="ORF">BGX16_1292</name>
</gene>
<dbReference type="EMBL" id="PGEX01000001">
    <property type="protein sequence ID" value="PJJ41329.1"/>
    <property type="molecule type" value="Genomic_DNA"/>
</dbReference>
<sequence length="117" mass="12296">MARENDSQFTQISPSMFITGDLTGSSDLRIAGKIKGNIATTGDVVIEESGYVEGTIKTKNATIAGKVSGDIECSEKVVLEAKSLTIGNLKAKLLVIQCGAKLKGNCDVSVETETKKS</sequence>
<organism evidence="2 3">
    <name type="scientific">Hallerella succinigenes</name>
    <dbReference type="NCBI Taxonomy" id="1896222"/>
    <lineage>
        <taxon>Bacteria</taxon>
        <taxon>Pseudomonadati</taxon>
        <taxon>Fibrobacterota</taxon>
        <taxon>Fibrobacteria</taxon>
        <taxon>Fibrobacterales</taxon>
        <taxon>Fibrobacteraceae</taxon>
        <taxon>Hallerella</taxon>
    </lineage>
</organism>
<dbReference type="RefSeq" id="WP_146139437.1">
    <property type="nucleotide sequence ID" value="NZ_PGEX01000001.1"/>
</dbReference>
<comment type="similarity">
    <text evidence="1">Belongs to the bactofilin family.</text>
</comment>
<dbReference type="Proteomes" id="UP000231134">
    <property type="component" value="Unassembled WGS sequence"/>
</dbReference>
<dbReference type="AlphaFoldDB" id="A0A2M9A6K4"/>